<accession>T1B5V3</accession>
<proteinExistence type="inferred from homology"/>
<organism evidence="5">
    <name type="scientific">mine drainage metagenome</name>
    <dbReference type="NCBI Taxonomy" id="410659"/>
    <lineage>
        <taxon>unclassified sequences</taxon>
        <taxon>metagenomes</taxon>
        <taxon>ecological metagenomes</taxon>
    </lineage>
</organism>
<reference evidence="5" key="2">
    <citation type="journal article" date="2014" name="ISME J.">
        <title>Microbial stratification in low pH oxic and suboxic macroscopic growths along an acid mine drainage.</title>
        <authorList>
            <person name="Mendez-Garcia C."/>
            <person name="Mesa V."/>
            <person name="Sprenger R.R."/>
            <person name="Richter M."/>
            <person name="Diez M.S."/>
            <person name="Solano J."/>
            <person name="Bargiela R."/>
            <person name="Golyshina O.V."/>
            <person name="Manteca A."/>
            <person name="Ramos J.L."/>
            <person name="Gallego J.R."/>
            <person name="Llorente I."/>
            <person name="Martins Dos Santos V.A."/>
            <person name="Jensen O.N."/>
            <person name="Pelaez A.I."/>
            <person name="Sanchez J."/>
            <person name="Ferrer M."/>
        </authorList>
    </citation>
    <scope>NUCLEOTIDE SEQUENCE</scope>
</reference>
<keyword evidence="1" id="KW-0113">Calvin cycle</keyword>
<dbReference type="AlphaFoldDB" id="T1B5V3"/>
<dbReference type="HAMAP" id="MF_00859">
    <property type="entry name" value="RuBisCO_S_bact"/>
    <property type="match status" value="1"/>
</dbReference>
<evidence type="ECO:0000313" key="5">
    <source>
        <dbReference type="EMBL" id="EQD63818.1"/>
    </source>
</evidence>
<evidence type="ECO:0000256" key="2">
    <source>
        <dbReference type="ARBA" id="ARBA00023300"/>
    </source>
</evidence>
<evidence type="ECO:0000256" key="1">
    <source>
        <dbReference type="ARBA" id="ARBA00022567"/>
    </source>
</evidence>
<dbReference type="Gene3D" id="3.30.190.10">
    <property type="entry name" value="Ribulose bisphosphate carboxylase, small subunit"/>
    <property type="match status" value="1"/>
</dbReference>
<dbReference type="GO" id="GO:0019253">
    <property type="term" value="P:reductive pentose-phosphate cycle"/>
    <property type="evidence" value="ECO:0007669"/>
    <property type="project" value="UniProtKB-KW"/>
</dbReference>
<comment type="caution">
    <text evidence="5">The sequence shown here is derived from an EMBL/GenBank/DDBJ whole genome shotgun (WGS) entry which is preliminary data.</text>
</comment>
<keyword evidence="2" id="KW-0120">Carbon dioxide fixation</keyword>
<dbReference type="CDD" id="cd03527">
    <property type="entry name" value="RuBisCO_small"/>
    <property type="match status" value="1"/>
</dbReference>
<evidence type="ECO:0000259" key="4">
    <source>
        <dbReference type="SMART" id="SM00961"/>
    </source>
</evidence>
<dbReference type="EMBL" id="AUZY01004340">
    <property type="protein sequence ID" value="EQD63818.1"/>
    <property type="molecule type" value="Genomic_DNA"/>
</dbReference>
<dbReference type="Pfam" id="PF00101">
    <property type="entry name" value="RuBisCO_small"/>
    <property type="match status" value="1"/>
</dbReference>
<dbReference type="PANTHER" id="PTHR31262">
    <property type="entry name" value="RIBULOSE BISPHOSPHATE CARBOXYLASE SMALL CHAIN 1, CHLOROPLASTIC"/>
    <property type="match status" value="1"/>
</dbReference>
<dbReference type="SMART" id="SM00961">
    <property type="entry name" value="RuBisCO_small"/>
    <property type="match status" value="1"/>
</dbReference>
<dbReference type="InterPro" id="IPR000894">
    <property type="entry name" value="RuBisCO_ssu_dom"/>
</dbReference>
<gene>
    <name evidence="5" type="ORF">B1B_06844</name>
</gene>
<comment type="subunit">
    <text evidence="3">Heterohexadecamer of 8 large and 8 small subunits.</text>
</comment>
<dbReference type="PANTHER" id="PTHR31262:SF23">
    <property type="entry name" value="RIBULOSE BISPHOSPHATE CARBOXYLASE SMALL SUBUNIT"/>
    <property type="match status" value="1"/>
</dbReference>
<sequence>MMTNPTGRLTQGQFSFLPDLNDAEINLQIEYGLRKGYAWSIEYTDDPHPRNTFWEMYGMPMFDLRAAAGVMLELHNCRKTFPHHYIRLMAFDSTRGVESITMSFIVNRPPSEPGFGLQRQETAGRTLRYTVTPYAITKPERRALLIDPLDKSIPDLPEGKPTARTCSLVLQRSRAA</sequence>
<name>T1B5V3_9ZZZZ</name>
<feature type="domain" description="Ribulose bisphosphate carboxylase small subunit" evidence="4">
    <location>
        <begin position="10"/>
        <end position="109"/>
    </location>
</feature>
<reference evidence="5" key="1">
    <citation type="submission" date="2013-08" db="EMBL/GenBank/DDBJ databases">
        <authorList>
            <person name="Mendez C."/>
            <person name="Richter M."/>
            <person name="Ferrer M."/>
            <person name="Sanchez J."/>
        </authorList>
    </citation>
    <scope>NUCLEOTIDE SEQUENCE</scope>
</reference>
<protein>
    <submittedName>
        <fullName evidence="5">Ribulose-1,5-bisphosphate carboxylase/oxygenase small subunit</fullName>
    </submittedName>
</protein>
<dbReference type="SUPFAM" id="SSF55239">
    <property type="entry name" value="RuBisCO, small subunit"/>
    <property type="match status" value="1"/>
</dbReference>
<dbReference type="InterPro" id="IPR024681">
    <property type="entry name" value="RuBisCO_ssu"/>
</dbReference>
<dbReference type="InterPro" id="IPR036385">
    <property type="entry name" value="RuBisCO_ssu_sf"/>
</dbReference>
<evidence type="ECO:0000256" key="3">
    <source>
        <dbReference type="ARBA" id="ARBA00038826"/>
    </source>
</evidence>